<keyword evidence="4" id="KW-0804">Transcription</keyword>
<evidence type="ECO:0000256" key="4">
    <source>
        <dbReference type="ARBA" id="ARBA00023163"/>
    </source>
</evidence>
<keyword evidence="1" id="KW-0479">Metal-binding</keyword>
<keyword evidence="3" id="KW-0805">Transcription regulation</keyword>
<dbReference type="AlphaFoldDB" id="A0A428SG49"/>
<evidence type="ECO:0000256" key="2">
    <source>
        <dbReference type="ARBA" id="ARBA00022833"/>
    </source>
</evidence>
<feature type="domain" description="Zn(2)-C6 fungal-type" evidence="7">
    <location>
        <begin position="29"/>
        <end position="59"/>
    </location>
</feature>
<organism evidence="8 9">
    <name type="scientific">Fusarium oligoseptatum</name>
    <dbReference type="NCBI Taxonomy" id="2604345"/>
    <lineage>
        <taxon>Eukaryota</taxon>
        <taxon>Fungi</taxon>
        <taxon>Dikarya</taxon>
        <taxon>Ascomycota</taxon>
        <taxon>Pezizomycotina</taxon>
        <taxon>Sordariomycetes</taxon>
        <taxon>Hypocreomycetidae</taxon>
        <taxon>Hypocreales</taxon>
        <taxon>Nectriaceae</taxon>
        <taxon>Fusarium</taxon>
        <taxon>Fusarium solani species complex</taxon>
    </lineage>
</organism>
<dbReference type="EMBL" id="NKCK01000255">
    <property type="protein sequence ID" value="RSL88762.1"/>
    <property type="molecule type" value="Genomic_DNA"/>
</dbReference>
<name>A0A428SG49_9HYPO</name>
<dbReference type="SMART" id="SM00066">
    <property type="entry name" value="GAL4"/>
    <property type="match status" value="1"/>
</dbReference>
<sequence length="441" mass="48594">MHAKVSAADFSPMSLTARERRNPPPRRKSCAACTKAKRRCDFAAPACLRCSQRCIPCHYPSRTPRGQATTTSSSSPETIMPGLLTNESASSTPPAVGQLDEPIVDDFNAVIADIDTNFNELASFDVPLDDATLDLIQPSLELLPPSTREFGAIPEAITGRLKFSIAEIQKAPSTMVLENQTPWCHALLYKNEMPRSMQGKVHPSSVGDSLTLSADAHAACALYLAKNRVNSPFIFRSIETRVNDLLSSPPPITPLECLAHTQALILYQIIRLFDGDIGARASAERMIPAIESSAMSLFSHVQYDLDGTSTCSLPLFPIAPAKTFWMDWILQESLRRTLLFTFYFMQIYRIMAGYRGLQCDGRMGLCHSWTLSAHLWNARSPLAFAEAWTNKKHLVVTDALFGKVLQEAMAHDVDVLGRIFISSLLGVDEAEGWFASRGGKL</sequence>
<dbReference type="PANTHER" id="PTHR47660:SF3">
    <property type="entry name" value="FINGER DOMAIN PROTEIN, PUTATIVE (AFU_ORTHOLOGUE AFUA_4G03310)-RELATED"/>
    <property type="match status" value="1"/>
</dbReference>
<dbReference type="GO" id="GO:0008270">
    <property type="term" value="F:zinc ion binding"/>
    <property type="evidence" value="ECO:0007669"/>
    <property type="project" value="InterPro"/>
</dbReference>
<feature type="region of interest" description="Disordered" evidence="6">
    <location>
        <begin position="1"/>
        <end position="27"/>
    </location>
</feature>
<dbReference type="CDD" id="cd00067">
    <property type="entry name" value="GAL4"/>
    <property type="match status" value="1"/>
</dbReference>
<dbReference type="InterPro" id="IPR001138">
    <property type="entry name" value="Zn2Cys6_DnaBD"/>
</dbReference>
<dbReference type="GO" id="GO:0000981">
    <property type="term" value="F:DNA-binding transcription factor activity, RNA polymerase II-specific"/>
    <property type="evidence" value="ECO:0007669"/>
    <property type="project" value="InterPro"/>
</dbReference>
<dbReference type="SUPFAM" id="SSF57701">
    <property type="entry name" value="Zn2/Cys6 DNA-binding domain"/>
    <property type="match status" value="1"/>
</dbReference>
<dbReference type="STRING" id="1325735.A0A428SG49"/>
<evidence type="ECO:0000256" key="1">
    <source>
        <dbReference type="ARBA" id="ARBA00022723"/>
    </source>
</evidence>
<reference evidence="8 9" key="1">
    <citation type="submission" date="2017-06" db="EMBL/GenBank/DDBJ databases">
        <title>Comparative genomic analysis of Ambrosia Fusariam Clade fungi.</title>
        <authorList>
            <person name="Stajich J.E."/>
            <person name="Carrillo J."/>
            <person name="Kijimoto T."/>
            <person name="Eskalen A."/>
            <person name="O'Donnell K."/>
            <person name="Kasson M."/>
        </authorList>
    </citation>
    <scope>NUCLEOTIDE SEQUENCE [LARGE SCALE GENOMIC DNA]</scope>
    <source>
        <strain evidence="8 9">NRRL62579</strain>
    </source>
</reference>
<protein>
    <recommendedName>
        <fullName evidence="7">Zn(2)-C6 fungal-type domain-containing protein</fullName>
    </recommendedName>
</protein>
<dbReference type="PROSITE" id="PS00463">
    <property type="entry name" value="ZN2_CY6_FUNGAL_1"/>
    <property type="match status" value="1"/>
</dbReference>
<evidence type="ECO:0000313" key="9">
    <source>
        <dbReference type="Proteomes" id="UP000287144"/>
    </source>
</evidence>
<dbReference type="InterPro" id="IPR036864">
    <property type="entry name" value="Zn2-C6_fun-type_DNA-bd_sf"/>
</dbReference>
<evidence type="ECO:0000313" key="8">
    <source>
        <dbReference type="EMBL" id="RSL88762.1"/>
    </source>
</evidence>
<comment type="caution">
    <text evidence="8">The sequence shown here is derived from an EMBL/GenBank/DDBJ whole genome shotgun (WGS) entry which is preliminary data.</text>
</comment>
<accession>A0A428SG49</accession>
<dbReference type="Proteomes" id="UP000287144">
    <property type="component" value="Unassembled WGS sequence"/>
</dbReference>
<evidence type="ECO:0000259" key="7">
    <source>
        <dbReference type="PROSITE" id="PS50048"/>
    </source>
</evidence>
<dbReference type="PROSITE" id="PS50048">
    <property type="entry name" value="ZN2_CY6_FUNGAL_2"/>
    <property type="match status" value="1"/>
</dbReference>
<gene>
    <name evidence="8" type="ORF">CEP52_015108</name>
</gene>
<evidence type="ECO:0000256" key="6">
    <source>
        <dbReference type="SAM" id="MobiDB-lite"/>
    </source>
</evidence>
<proteinExistence type="predicted"/>
<dbReference type="Pfam" id="PF00172">
    <property type="entry name" value="Zn_clus"/>
    <property type="match status" value="1"/>
</dbReference>
<keyword evidence="5" id="KW-0539">Nucleus</keyword>
<keyword evidence="2" id="KW-0862">Zinc</keyword>
<dbReference type="Gene3D" id="4.10.240.10">
    <property type="entry name" value="Zn(2)-C6 fungal-type DNA-binding domain"/>
    <property type="match status" value="1"/>
</dbReference>
<evidence type="ECO:0000256" key="5">
    <source>
        <dbReference type="ARBA" id="ARBA00023242"/>
    </source>
</evidence>
<evidence type="ECO:0000256" key="3">
    <source>
        <dbReference type="ARBA" id="ARBA00023015"/>
    </source>
</evidence>
<dbReference type="PANTHER" id="PTHR47660">
    <property type="entry name" value="TRANSCRIPTION FACTOR WITH C2H2 AND ZN(2)-CYS(6) DNA BINDING DOMAIN (EUROFUNG)-RELATED-RELATED"/>
    <property type="match status" value="1"/>
</dbReference>
<keyword evidence="9" id="KW-1185">Reference proteome</keyword>